<dbReference type="GeneID" id="115922361"/>
<reference evidence="9" key="1">
    <citation type="submission" date="2015-02" db="EMBL/GenBank/DDBJ databases">
        <title>Genome sequencing for Strongylocentrotus purpuratus.</title>
        <authorList>
            <person name="Murali S."/>
            <person name="Liu Y."/>
            <person name="Vee V."/>
            <person name="English A."/>
            <person name="Wang M."/>
            <person name="Skinner E."/>
            <person name="Han Y."/>
            <person name="Muzny D.M."/>
            <person name="Worley K.C."/>
            <person name="Gibbs R.A."/>
        </authorList>
    </citation>
    <scope>NUCLEOTIDE SEQUENCE</scope>
</reference>
<reference evidence="8" key="2">
    <citation type="submission" date="2021-01" db="UniProtKB">
        <authorList>
            <consortium name="EnsemblMetazoa"/>
        </authorList>
    </citation>
    <scope>IDENTIFICATION</scope>
</reference>
<feature type="transmembrane region" description="Helical" evidence="7">
    <location>
        <begin position="510"/>
        <end position="532"/>
    </location>
</feature>
<comment type="subcellular location">
    <subcellularLocation>
        <location evidence="1">Membrane</location>
        <topology evidence="1">Multi-pass membrane protein</topology>
    </subcellularLocation>
</comment>
<keyword evidence="5 7" id="KW-0472">Membrane</keyword>
<feature type="transmembrane region" description="Helical" evidence="7">
    <location>
        <begin position="412"/>
        <end position="432"/>
    </location>
</feature>
<evidence type="ECO:0008006" key="10">
    <source>
        <dbReference type="Google" id="ProtNLM"/>
    </source>
</evidence>
<dbReference type="FunFam" id="1.20.1730.10:FF:000027">
    <property type="entry name" value="Uncharacterized protein"/>
    <property type="match status" value="1"/>
</dbReference>
<dbReference type="RefSeq" id="XP_780359.4">
    <property type="nucleotide sequence ID" value="XM_775266.5"/>
</dbReference>
<organism evidence="8 9">
    <name type="scientific">Strongylocentrotus purpuratus</name>
    <name type="common">Purple sea urchin</name>
    <dbReference type="NCBI Taxonomy" id="7668"/>
    <lineage>
        <taxon>Eukaryota</taxon>
        <taxon>Metazoa</taxon>
        <taxon>Echinodermata</taxon>
        <taxon>Eleutherozoa</taxon>
        <taxon>Echinozoa</taxon>
        <taxon>Echinoidea</taxon>
        <taxon>Euechinoidea</taxon>
        <taxon>Echinacea</taxon>
        <taxon>Camarodonta</taxon>
        <taxon>Echinidea</taxon>
        <taxon>Strongylocentrotidae</taxon>
        <taxon>Strongylocentrotus</taxon>
    </lineage>
</organism>
<keyword evidence="4 7" id="KW-1133">Transmembrane helix</keyword>
<feature type="transmembrane region" description="Helical" evidence="7">
    <location>
        <begin position="127"/>
        <end position="149"/>
    </location>
</feature>
<dbReference type="RefSeq" id="XP_030837127.1">
    <property type="nucleotide sequence ID" value="XM_030981267.1"/>
</dbReference>
<dbReference type="PANTHER" id="PTHR11819">
    <property type="entry name" value="SOLUTE CARRIER FAMILY 5"/>
    <property type="match status" value="1"/>
</dbReference>
<proteinExistence type="inferred from homology"/>
<comment type="similarity">
    <text evidence="2 6">Belongs to the sodium:solute symporter (SSF) (TC 2.A.21) family.</text>
</comment>
<keyword evidence="3 7" id="KW-0812">Transmembrane</keyword>
<evidence type="ECO:0000256" key="5">
    <source>
        <dbReference type="ARBA" id="ARBA00023136"/>
    </source>
</evidence>
<evidence type="ECO:0000256" key="1">
    <source>
        <dbReference type="ARBA" id="ARBA00004141"/>
    </source>
</evidence>
<feature type="transmembrane region" description="Helical" evidence="7">
    <location>
        <begin position="85"/>
        <end position="107"/>
    </location>
</feature>
<name>A0A7M7NKW8_STRPU</name>
<dbReference type="AlphaFoldDB" id="A0A7M7NKW8"/>
<evidence type="ECO:0000256" key="2">
    <source>
        <dbReference type="ARBA" id="ARBA00006434"/>
    </source>
</evidence>
<evidence type="ECO:0000313" key="8">
    <source>
        <dbReference type="EnsemblMetazoa" id="XP_030837127"/>
    </source>
</evidence>
<dbReference type="OMA" id="WHRINET"/>
<protein>
    <recommendedName>
        <fullName evidence="10">Sodium/glucose cotransporter 4</fullName>
    </recommendedName>
</protein>
<dbReference type="OrthoDB" id="6132759at2759"/>
<accession>A0A7M7NKW8</accession>
<evidence type="ECO:0000256" key="7">
    <source>
        <dbReference type="SAM" id="Phobius"/>
    </source>
</evidence>
<dbReference type="Proteomes" id="UP000007110">
    <property type="component" value="Unassembled WGS sequence"/>
</dbReference>
<dbReference type="GeneID" id="574864"/>
<dbReference type="KEGG" id="spu:115922361"/>
<dbReference type="Gene3D" id="1.20.1730.10">
    <property type="entry name" value="Sodium/glucose cotransporter"/>
    <property type="match status" value="1"/>
</dbReference>
<dbReference type="EnsemblMetazoa" id="XM_030981267">
    <property type="protein sequence ID" value="XP_030837127"/>
    <property type="gene ID" value="LOC115922361"/>
</dbReference>
<evidence type="ECO:0000256" key="3">
    <source>
        <dbReference type="ARBA" id="ARBA00022692"/>
    </source>
</evidence>
<feature type="transmembrane region" description="Helical" evidence="7">
    <location>
        <begin position="12"/>
        <end position="33"/>
    </location>
</feature>
<feature type="transmembrane region" description="Helical" evidence="7">
    <location>
        <begin position="438"/>
        <end position="461"/>
    </location>
</feature>
<sequence length="654" mass="72047">MGNLIANGKLEVWDIVVIVVHFTAVFSIGIWASWGGGKDSTSGYFLAGRQMPWYLVGLSLVVTNIGSSTFIGVSGTASLSGYGVVIYEFQALNCLLLLGFIFVPVYFASEVSTVPEYLKLRFGADRLQIFISIINLIMAIVIMLSGEMYAGSLVIQQSLGWDVYTSVIVLLLLTAVYTVAGGLKAVIYTDAIQAVVMMIGAFILMGIAFAEIDWSLETLRLRFMSAIPNTTQVYGNTSCGVPTEETWHIFRDAKTSDLPWPGSIFGTLVLGGYFWCTNQVIVQRTLAARNVTHSKAACIMTGYFKILPMFLMVIPGMISRTLWPDEIACVDPEVCEAACGNPAGCSNIAYPRLVVELMPTGLRGLMLATMLAAMISSLTSIFNASSSMFVIDIWYKIRPRSTELELVIVGKLATLVLVAVGVLWIPVIQAYGSGELFVYMQAILSYLTPAVFSVFTAAIAWTRINETGAFWGLVCGFIVGFTRFILDFVYGVPSCGQEDSRPDIVRDFHFLHFAAFLYGFTIILIVIFSLLTEPIPQQKLVRLTFWTRFSNLPRLPMSEEKAEDERKNDVIRAEKKKQAAIRAQERTGLKWKAWNILCGISGAPTDEEADDVEEEAPEQERKATALENPKWARIALVNGGILGTVCVFILAYFG</sequence>
<feature type="transmembrane region" description="Helical" evidence="7">
    <location>
        <begin position="631"/>
        <end position="653"/>
    </location>
</feature>
<dbReference type="NCBIfam" id="TIGR00813">
    <property type="entry name" value="sss"/>
    <property type="match status" value="1"/>
</dbReference>
<dbReference type="Pfam" id="PF00474">
    <property type="entry name" value="SSF"/>
    <property type="match status" value="1"/>
</dbReference>
<dbReference type="InParanoid" id="A0A7M7NKW8"/>
<keyword evidence="9" id="KW-1185">Reference proteome</keyword>
<feature type="transmembrane region" description="Helical" evidence="7">
    <location>
        <begin position="365"/>
        <end position="391"/>
    </location>
</feature>
<dbReference type="GO" id="GO:0005412">
    <property type="term" value="F:D-glucose:sodium symporter activity"/>
    <property type="evidence" value="ECO:0000318"/>
    <property type="project" value="GO_Central"/>
</dbReference>
<dbReference type="PROSITE" id="PS50283">
    <property type="entry name" value="NA_SOLUT_SYMP_3"/>
    <property type="match status" value="1"/>
</dbReference>
<dbReference type="GO" id="GO:0005886">
    <property type="term" value="C:plasma membrane"/>
    <property type="evidence" value="ECO:0000318"/>
    <property type="project" value="GO_Central"/>
</dbReference>
<evidence type="ECO:0000256" key="4">
    <source>
        <dbReference type="ARBA" id="ARBA00022989"/>
    </source>
</evidence>
<feature type="transmembrane region" description="Helical" evidence="7">
    <location>
        <begin position="161"/>
        <end position="180"/>
    </location>
</feature>
<dbReference type="RefSeq" id="XP_011674028.2">
    <property type="nucleotide sequence ID" value="XM_011675726.2"/>
</dbReference>
<dbReference type="InterPro" id="IPR001734">
    <property type="entry name" value="Na/solute_symporter"/>
</dbReference>
<dbReference type="PANTHER" id="PTHR11819:SF196">
    <property type="entry name" value="SODIUM_GLUCOSE COTRANSPORTER 4"/>
    <property type="match status" value="1"/>
</dbReference>
<evidence type="ECO:0000313" key="9">
    <source>
        <dbReference type="Proteomes" id="UP000007110"/>
    </source>
</evidence>
<dbReference type="InterPro" id="IPR038377">
    <property type="entry name" value="Na/Glc_symporter_sf"/>
</dbReference>
<evidence type="ECO:0000256" key="6">
    <source>
        <dbReference type="RuleBase" id="RU362091"/>
    </source>
</evidence>
<feature type="transmembrane region" description="Helical" evidence="7">
    <location>
        <begin position="192"/>
        <end position="212"/>
    </location>
</feature>
<feature type="transmembrane region" description="Helical" evidence="7">
    <location>
        <begin position="468"/>
        <end position="490"/>
    </location>
</feature>
<dbReference type="KEGG" id="spu:574864"/>
<feature type="transmembrane region" description="Helical" evidence="7">
    <location>
        <begin position="53"/>
        <end position="73"/>
    </location>
</feature>
<feature type="transmembrane region" description="Helical" evidence="7">
    <location>
        <begin position="296"/>
        <end position="318"/>
    </location>
</feature>